<evidence type="ECO:0000256" key="1">
    <source>
        <dbReference type="ARBA" id="ARBA00022679"/>
    </source>
</evidence>
<protein>
    <submittedName>
        <fullName evidence="4">Sulfotransferase</fullName>
    </submittedName>
</protein>
<evidence type="ECO:0000313" key="5">
    <source>
        <dbReference type="Proteomes" id="UP001337305"/>
    </source>
</evidence>
<comment type="caution">
    <text evidence="4">The sequence shown here is derived from an EMBL/GenBank/DDBJ whole genome shotgun (WGS) entry which is preliminary data.</text>
</comment>
<dbReference type="Proteomes" id="UP001337305">
    <property type="component" value="Unassembled WGS sequence"/>
</dbReference>
<name>A0ABU7XWF3_9FLAO</name>
<organism evidence="4 5">
    <name type="scientific">Flavivirga spongiicola</name>
    <dbReference type="NCBI Taxonomy" id="421621"/>
    <lineage>
        <taxon>Bacteria</taxon>
        <taxon>Pseudomonadati</taxon>
        <taxon>Bacteroidota</taxon>
        <taxon>Flavobacteriia</taxon>
        <taxon>Flavobacteriales</taxon>
        <taxon>Flavobacteriaceae</taxon>
        <taxon>Flavivirga</taxon>
    </lineage>
</organism>
<dbReference type="EMBL" id="JAODOP010000004">
    <property type="protein sequence ID" value="MEF3835057.1"/>
    <property type="molecule type" value="Genomic_DNA"/>
</dbReference>
<dbReference type="SUPFAM" id="SSF52540">
    <property type="entry name" value="P-loop containing nucleoside triphosphate hydrolases"/>
    <property type="match status" value="1"/>
</dbReference>
<evidence type="ECO:0000313" key="4">
    <source>
        <dbReference type="EMBL" id="MEF3835057.1"/>
    </source>
</evidence>
<feature type="domain" description="Sulfotransferase" evidence="3">
    <location>
        <begin position="7"/>
        <end position="220"/>
    </location>
</feature>
<dbReference type="PANTHER" id="PTHR10605">
    <property type="entry name" value="HEPARAN SULFATE SULFOTRANSFERASE"/>
    <property type="match status" value="1"/>
</dbReference>
<dbReference type="InterPro" id="IPR000863">
    <property type="entry name" value="Sulfotransferase_dom"/>
</dbReference>
<proteinExistence type="predicted"/>
<dbReference type="InterPro" id="IPR027417">
    <property type="entry name" value="P-loop_NTPase"/>
</dbReference>
<dbReference type="RefSeq" id="WP_303307359.1">
    <property type="nucleotide sequence ID" value="NZ_JAODOP010000004.1"/>
</dbReference>
<keyword evidence="1" id="KW-0808">Transferase</keyword>
<dbReference type="Pfam" id="PF00685">
    <property type="entry name" value="Sulfotransfer_1"/>
    <property type="match status" value="1"/>
</dbReference>
<dbReference type="Gene3D" id="3.40.50.300">
    <property type="entry name" value="P-loop containing nucleotide triphosphate hydrolases"/>
    <property type="match status" value="1"/>
</dbReference>
<accession>A0ABU7XWF3</accession>
<reference evidence="4 5" key="1">
    <citation type="submission" date="2022-09" db="EMBL/GenBank/DDBJ databases">
        <title>Genome sequencing of Flavivirga sp. MEBiC05379.</title>
        <authorList>
            <person name="Oh H.-M."/>
            <person name="Kwon K.K."/>
            <person name="Park M.J."/>
            <person name="Yang S.-H."/>
        </authorList>
    </citation>
    <scope>NUCLEOTIDE SEQUENCE [LARGE SCALE GENOMIC DNA]</scope>
    <source>
        <strain evidence="4 5">MEBiC05379</strain>
    </source>
</reference>
<keyword evidence="2" id="KW-0325">Glycoprotein</keyword>
<dbReference type="InterPro" id="IPR037359">
    <property type="entry name" value="NST/OST"/>
</dbReference>
<gene>
    <name evidence="4" type="ORF">N1F79_18135</name>
</gene>
<evidence type="ECO:0000256" key="2">
    <source>
        <dbReference type="ARBA" id="ARBA00023180"/>
    </source>
</evidence>
<dbReference type="PANTHER" id="PTHR10605:SF56">
    <property type="entry name" value="BIFUNCTIONAL HEPARAN SULFATE N-DEACETYLASE_N-SULFOTRANSFERASE"/>
    <property type="match status" value="1"/>
</dbReference>
<evidence type="ECO:0000259" key="3">
    <source>
        <dbReference type="Pfam" id="PF00685"/>
    </source>
</evidence>
<keyword evidence="5" id="KW-1185">Reference proteome</keyword>
<sequence>MNHFCPNLFIPGAAKSGTSTLHSLLDLHPDICMSKQKEPVYWDSPEFNNFNLKKKKWYSNQFYNKKAIFFGESTTSYMFFPNYIINLKAHYKAPPKFIFILRNPIDRCYSHYWWIVGLGLEKRKLAQAIDQDLSRTLKPYNYFPDYYYHFSLYGKWLIPFFENFDKKNIKIITLENLKHRRLETLNECFMFLGLKELDEIPKIILNKTSKLKYPRLYHFNLKILKGKFTNIIKFFIPNQIKDKLKSLEFLKNKKPFNYPKISKEERLTLQLLFQEDVKALKKLTGLNFEEWTDFKN</sequence>